<keyword evidence="1" id="KW-0732">Signal</keyword>
<comment type="caution">
    <text evidence="2">The sequence shown here is derived from an EMBL/GenBank/DDBJ whole genome shotgun (WGS) entry which is preliminary data.</text>
</comment>
<gene>
    <name evidence="2" type="ORF">H6A34_01025</name>
</gene>
<keyword evidence="3" id="KW-1185">Reference proteome</keyword>
<accession>A0A939B6F0</accession>
<reference evidence="2" key="1">
    <citation type="submission" date="2020-08" db="EMBL/GenBank/DDBJ databases">
        <authorList>
            <person name="Cejkova D."/>
            <person name="Kubasova T."/>
            <person name="Jahodarova E."/>
            <person name="Rychlik I."/>
        </authorList>
    </citation>
    <scope>NUCLEOTIDE SEQUENCE</scope>
    <source>
        <strain evidence="2">An824</strain>
    </source>
</reference>
<feature type="chain" id="PRO_5036714142" evidence="1">
    <location>
        <begin position="22"/>
        <end position="122"/>
    </location>
</feature>
<feature type="signal peptide" evidence="1">
    <location>
        <begin position="1"/>
        <end position="21"/>
    </location>
</feature>
<reference evidence="2" key="2">
    <citation type="journal article" date="2021" name="Sci. Rep.">
        <title>The distribution of antibiotic resistance genes in chicken gut microbiota commensals.</title>
        <authorList>
            <person name="Juricova H."/>
            <person name="Matiasovicova J."/>
            <person name="Kubasova T."/>
            <person name="Cejkova D."/>
            <person name="Rychlik I."/>
        </authorList>
    </citation>
    <scope>NUCLEOTIDE SEQUENCE</scope>
    <source>
        <strain evidence="2">An824</strain>
    </source>
</reference>
<evidence type="ECO:0000313" key="3">
    <source>
        <dbReference type="Proteomes" id="UP000706891"/>
    </source>
</evidence>
<dbReference type="RefSeq" id="WP_205102910.1">
    <property type="nucleotide sequence ID" value="NZ_JACJJG010000002.1"/>
</dbReference>
<organism evidence="2 3">
    <name type="scientific">Marseilla massiliensis</name>
    <dbReference type="NCBI Taxonomy" id="1841864"/>
    <lineage>
        <taxon>Bacteria</taxon>
        <taxon>Pseudomonadati</taxon>
        <taxon>Bacteroidota</taxon>
        <taxon>Bacteroidia</taxon>
        <taxon>Bacteroidales</taxon>
        <taxon>Prevotellaceae</taxon>
        <taxon>Marseilla</taxon>
    </lineage>
</organism>
<protein>
    <submittedName>
        <fullName evidence="2">Subtilase</fullName>
    </submittedName>
</protein>
<evidence type="ECO:0000313" key="2">
    <source>
        <dbReference type="EMBL" id="MBM6672475.1"/>
    </source>
</evidence>
<proteinExistence type="predicted"/>
<name>A0A939B6F0_9BACT</name>
<evidence type="ECO:0000256" key="1">
    <source>
        <dbReference type="SAM" id="SignalP"/>
    </source>
</evidence>
<dbReference type="Proteomes" id="UP000706891">
    <property type="component" value="Unassembled WGS sequence"/>
</dbReference>
<dbReference type="AlphaFoldDB" id="A0A939B6F0"/>
<sequence>MKRKALCAFLMLGLSGGVAMADTEHTVTVNGEAIDGFITELTFNGDQVTMKFEDGSTQTDDMSLVSIALTYSETSTGITEIETDDQSTVKRVYTISGQYVGTSTEGLPQGIYIVNGKKTIVK</sequence>
<dbReference type="EMBL" id="JACJJG010000002">
    <property type="protein sequence ID" value="MBM6672475.1"/>
    <property type="molecule type" value="Genomic_DNA"/>
</dbReference>